<dbReference type="GO" id="GO:0008251">
    <property type="term" value="F:tRNA-specific adenosine deaminase activity"/>
    <property type="evidence" value="ECO:0007669"/>
    <property type="project" value="TreeGrafter"/>
</dbReference>
<dbReference type="GO" id="GO:0005730">
    <property type="term" value="C:nucleolus"/>
    <property type="evidence" value="ECO:0007669"/>
    <property type="project" value="TreeGrafter"/>
</dbReference>
<dbReference type="EMBL" id="REGN01003754">
    <property type="protein sequence ID" value="RNA20952.1"/>
    <property type="molecule type" value="Genomic_DNA"/>
</dbReference>
<evidence type="ECO:0000256" key="1">
    <source>
        <dbReference type="SAM" id="Phobius"/>
    </source>
</evidence>
<organism evidence="3 4">
    <name type="scientific">Brachionus plicatilis</name>
    <name type="common">Marine rotifer</name>
    <name type="synonym">Brachionus muelleri</name>
    <dbReference type="NCBI Taxonomy" id="10195"/>
    <lineage>
        <taxon>Eukaryota</taxon>
        <taxon>Metazoa</taxon>
        <taxon>Spiralia</taxon>
        <taxon>Gnathifera</taxon>
        <taxon>Rotifera</taxon>
        <taxon>Eurotatoria</taxon>
        <taxon>Monogononta</taxon>
        <taxon>Pseudotrocha</taxon>
        <taxon>Ploima</taxon>
        <taxon>Brachionidae</taxon>
        <taxon>Brachionus</taxon>
    </lineage>
</organism>
<dbReference type="Pfam" id="PF02137">
    <property type="entry name" value="A_deamin"/>
    <property type="match status" value="1"/>
</dbReference>
<protein>
    <submittedName>
        <fullName evidence="3">tRNA-specific adenosine deaminase 1</fullName>
        <ecNumber evidence="3">3.5.4.4</ecNumber>
    </submittedName>
</protein>
<dbReference type="GO" id="GO:0006396">
    <property type="term" value="P:RNA processing"/>
    <property type="evidence" value="ECO:0007669"/>
    <property type="project" value="InterPro"/>
</dbReference>
<keyword evidence="3" id="KW-0378">Hydrolase</keyword>
<dbReference type="GO" id="GO:0006382">
    <property type="term" value="P:adenosine to inosine editing"/>
    <property type="evidence" value="ECO:0007669"/>
    <property type="project" value="TreeGrafter"/>
</dbReference>
<dbReference type="PROSITE" id="PS50141">
    <property type="entry name" value="A_DEAMIN_EDITASE"/>
    <property type="match status" value="1"/>
</dbReference>
<comment type="caution">
    <text evidence="3">The sequence shown here is derived from an EMBL/GenBank/DDBJ whole genome shotgun (WGS) entry which is preliminary data.</text>
</comment>
<dbReference type="Proteomes" id="UP000276133">
    <property type="component" value="Unassembled WGS sequence"/>
</dbReference>
<dbReference type="AlphaFoldDB" id="A0A3M7RBH5"/>
<keyword evidence="1" id="KW-1133">Transmembrane helix</keyword>
<dbReference type="InterPro" id="IPR002466">
    <property type="entry name" value="A_deamin"/>
</dbReference>
<dbReference type="GO" id="GO:0003725">
    <property type="term" value="F:double-stranded RNA binding"/>
    <property type="evidence" value="ECO:0007669"/>
    <property type="project" value="TreeGrafter"/>
</dbReference>
<dbReference type="PANTHER" id="PTHR10910">
    <property type="entry name" value="EUKARYOTE SPECIFIC DSRNA BINDING PROTEIN"/>
    <property type="match status" value="1"/>
</dbReference>
<feature type="transmembrane region" description="Helical" evidence="1">
    <location>
        <begin position="365"/>
        <end position="384"/>
    </location>
</feature>
<dbReference type="PANTHER" id="PTHR10910:SF62">
    <property type="entry name" value="AT07585P-RELATED"/>
    <property type="match status" value="1"/>
</dbReference>
<proteinExistence type="predicted"/>
<evidence type="ECO:0000259" key="2">
    <source>
        <dbReference type="PROSITE" id="PS50141"/>
    </source>
</evidence>
<keyword evidence="4" id="KW-1185">Reference proteome</keyword>
<dbReference type="OrthoDB" id="10268011at2759"/>
<name>A0A3M7RBH5_BRAPC</name>
<keyword evidence="1" id="KW-0472">Membrane</keyword>
<accession>A0A3M7RBH5</accession>
<evidence type="ECO:0000313" key="4">
    <source>
        <dbReference type="Proteomes" id="UP000276133"/>
    </source>
</evidence>
<gene>
    <name evidence="3" type="ORF">BpHYR1_051333</name>
</gene>
<reference evidence="3 4" key="1">
    <citation type="journal article" date="2018" name="Sci. Rep.">
        <title>Genomic signatures of local adaptation to the degree of environmental predictability in rotifers.</title>
        <authorList>
            <person name="Franch-Gras L."/>
            <person name="Hahn C."/>
            <person name="Garcia-Roger E.M."/>
            <person name="Carmona M.J."/>
            <person name="Serra M."/>
            <person name="Gomez A."/>
        </authorList>
    </citation>
    <scope>NUCLEOTIDE SEQUENCE [LARGE SCALE GENOMIC DNA]</scope>
    <source>
        <strain evidence="3">HYR1</strain>
    </source>
</reference>
<dbReference type="GO" id="GO:0005737">
    <property type="term" value="C:cytoplasm"/>
    <property type="evidence" value="ECO:0007669"/>
    <property type="project" value="TreeGrafter"/>
</dbReference>
<feature type="domain" description="A to I editase" evidence="2">
    <location>
        <begin position="85"/>
        <end position="321"/>
    </location>
</feature>
<dbReference type="EC" id="3.5.4.4" evidence="3"/>
<evidence type="ECO:0000313" key="3">
    <source>
        <dbReference type="EMBL" id="RNA20952.1"/>
    </source>
</evidence>
<keyword evidence="1" id="KW-0812">Transmembrane</keyword>
<dbReference type="GO" id="GO:0003726">
    <property type="term" value="F:double-stranded RNA adenosine deaminase activity"/>
    <property type="evidence" value="ECO:0007669"/>
    <property type="project" value="TreeGrafter"/>
</dbReference>
<dbReference type="SMART" id="SM00552">
    <property type="entry name" value="ADEAMc"/>
    <property type="match status" value="1"/>
</dbReference>
<sequence>MLSDDEKKTLRSAEKSRNSTCAFADLIASACISKYRNIRGKNELLKETGNTVIAGILIENSESNSQPELVALASGTKHGHKNPGIKDLHAEVLVRRAFNRYIADRILKNQNDKKNIQNLKVHFYVSSAPCGNACIRRWANPKKENWLDCPALPEDNHSTFYGFAKKEGQLALTVKKEHLFSSSSLELNEERTEKNLKNLSLPSGILPYKSYPDLILSCSDKFLIWNCVGLTKIPLVQWLPKVFISSLTVGRKFARPHLSRAVCCRMANKFPNVSHPILLCSAVKLDEGGLDAEEGAKFDEQNYVFIWSEGREIEILFSKNGLRYPDNSLSCYSTEVIMNDLHDVTPVEINIMNDSIDLKHSLKNYLISVTLQFFIFAYSLILELNKYLFLRN</sequence>